<accession>A0A0A9YZC5</accession>
<sequence>FTDDATRYASAFEINNKTNVNLALLNYLAEIRKLKGPNTKIGEIRTDGGTEFRTIEMKSILGRENIGITVCEPSTPQHNACAERLNRELEEKIRVNLISSGMPNHFW</sequence>
<evidence type="ECO:0000256" key="3">
    <source>
        <dbReference type="ARBA" id="ARBA00022759"/>
    </source>
</evidence>
<keyword evidence="9" id="KW-0233">DNA recombination</keyword>
<keyword evidence="6" id="KW-0229">DNA integration</keyword>
<dbReference type="GO" id="GO:0046872">
    <property type="term" value="F:metal ion binding"/>
    <property type="evidence" value="ECO:0007669"/>
    <property type="project" value="UniProtKB-KW"/>
</dbReference>
<dbReference type="Gene3D" id="3.30.420.10">
    <property type="entry name" value="Ribonuclease H-like superfamily/Ribonuclease H"/>
    <property type="match status" value="1"/>
</dbReference>
<reference evidence="11" key="1">
    <citation type="journal article" date="2014" name="PLoS ONE">
        <title>Transcriptome-Based Identification of ABC Transporters in the Western Tarnished Plant Bug Lygus hesperus.</title>
        <authorList>
            <person name="Hull J.J."/>
            <person name="Chaney K."/>
            <person name="Geib S.M."/>
            <person name="Fabrick J.A."/>
            <person name="Brent C.S."/>
            <person name="Walsh D."/>
            <person name="Lavine L.C."/>
        </authorList>
    </citation>
    <scope>NUCLEOTIDE SEQUENCE</scope>
</reference>
<keyword evidence="3" id="KW-0255">Endonuclease</keyword>
<dbReference type="PROSITE" id="PS50994">
    <property type="entry name" value="INTEGRASE"/>
    <property type="match status" value="1"/>
</dbReference>
<proteinExistence type="predicted"/>
<keyword evidence="4" id="KW-0378">Hydrolase</keyword>
<dbReference type="GO" id="GO:0003887">
    <property type="term" value="F:DNA-directed DNA polymerase activity"/>
    <property type="evidence" value="ECO:0007669"/>
    <property type="project" value="UniProtKB-KW"/>
</dbReference>
<keyword evidence="5" id="KW-0460">Magnesium</keyword>
<dbReference type="InterPro" id="IPR001584">
    <property type="entry name" value="Integrase_cat-core"/>
</dbReference>
<evidence type="ECO:0000256" key="2">
    <source>
        <dbReference type="ARBA" id="ARBA00022723"/>
    </source>
</evidence>
<dbReference type="GO" id="GO:0015074">
    <property type="term" value="P:DNA integration"/>
    <property type="evidence" value="ECO:0007669"/>
    <property type="project" value="UniProtKB-KW"/>
</dbReference>
<dbReference type="GO" id="GO:0016787">
    <property type="term" value="F:hydrolase activity"/>
    <property type="evidence" value="ECO:0007669"/>
    <property type="project" value="UniProtKB-KW"/>
</dbReference>
<keyword evidence="8" id="KW-0808">Transferase</keyword>
<keyword evidence="2" id="KW-0479">Metal-binding</keyword>
<evidence type="ECO:0000256" key="8">
    <source>
        <dbReference type="ARBA" id="ARBA00022932"/>
    </source>
</evidence>
<evidence type="ECO:0000313" key="11">
    <source>
        <dbReference type="EMBL" id="JAG38372.1"/>
    </source>
</evidence>
<dbReference type="PANTHER" id="PTHR42648">
    <property type="entry name" value="TRANSPOSASE, PUTATIVE-RELATED"/>
    <property type="match status" value="1"/>
</dbReference>
<dbReference type="GO" id="GO:0006310">
    <property type="term" value="P:DNA recombination"/>
    <property type="evidence" value="ECO:0007669"/>
    <property type="project" value="UniProtKB-KW"/>
</dbReference>
<evidence type="ECO:0000256" key="9">
    <source>
        <dbReference type="ARBA" id="ARBA00023172"/>
    </source>
</evidence>
<dbReference type="SUPFAM" id="SSF53098">
    <property type="entry name" value="Ribonuclease H-like"/>
    <property type="match status" value="1"/>
</dbReference>
<feature type="non-terminal residue" evidence="11">
    <location>
        <position position="107"/>
    </location>
</feature>
<dbReference type="PANTHER" id="PTHR42648:SF11">
    <property type="entry name" value="TRANSPOSON TY4-P GAG-POL POLYPROTEIN"/>
    <property type="match status" value="1"/>
</dbReference>
<dbReference type="InterPro" id="IPR039537">
    <property type="entry name" value="Retrotran_Ty1/copia-like"/>
</dbReference>
<evidence type="ECO:0000256" key="6">
    <source>
        <dbReference type="ARBA" id="ARBA00022908"/>
    </source>
</evidence>
<feature type="domain" description="Integrase catalytic" evidence="10">
    <location>
        <begin position="1"/>
        <end position="107"/>
    </location>
</feature>
<evidence type="ECO:0000256" key="7">
    <source>
        <dbReference type="ARBA" id="ARBA00022918"/>
    </source>
</evidence>
<evidence type="ECO:0000256" key="1">
    <source>
        <dbReference type="ARBA" id="ARBA00022722"/>
    </source>
</evidence>
<keyword evidence="8" id="KW-0239">DNA-directed DNA polymerase</keyword>
<organism evidence="11">
    <name type="scientific">Lygus hesperus</name>
    <name type="common">Western plant bug</name>
    <dbReference type="NCBI Taxonomy" id="30085"/>
    <lineage>
        <taxon>Eukaryota</taxon>
        <taxon>Metazoa</taxon>
        <taxon>Ecdysozoa</taxon>
        <taxon>Arthropoda</taxon>
        <taxon>Hexapoda</taxon>
        <taxon>Insecta</taxon>
        <taxon>Pterygota</taxon>
        <taxon>Neoptera</taxon>
        <taxon>Paraneoptera</taxon>
        <taxon>Hemiptera</taxon>
        <taxon>Heteroptera</taxon>
        <taxon>Panheteroptera</taxon>
        <taxon>Cimicomorpha</taxon>
        <taxon>Miridae</taxon>
        <taxon>Mirini</taxon>
        <taxon>Lygus</taxon>
    </lineage>
</organism>
<reference evidence="11" key="2">
    <citation type="submission" date="2014-07" db="EMBL/GenBank/DDBJ databases">
        <authorList>
            <person name="Hull J."/>
        </authorList>
    </citation>
    <scope>NUCLEOTIDE SEQUENCE</scope>
</reference>
<dbReference type="EMBL" id="GBHO01005232">
    <property type="protein sequence ID" value="JAG38372.1"/>
    <property type="molecule type" value="Transcribed_RNA"/>
</dbReference>
<dbReference type="GO" id="GO:0003964">
    <property type="term" value="F:RNA-directed DNA polymerase activity"/>
    <property type="evidence" value="ECO:0007669"/>
    <property type="project" value="UniProtKB-KW"/>
</dbReference>
<evidence type="ECO:0000256" key="4">
    <source>
        <dbReference type="ARBA" id="ARBA00022801"/>
    </source>
</evidence>
<keyword evidence="7" id="KW-0695">RNA-directed DNA polymerase</keyword>
<name>A0A0A9YZC5_LYGHE</name>
<evidence type="ECO:0000259" key="10">
    <source>
        <dbReference type="PROSITE" id="PS50994"/>
    </source>
</evidence>
<dbReference type="AlphaFoldDB" id="A0A0A9YZC5"/>
<dbReference type="GO" id="GO:0004519">
    <property type="term" value="F:endonuclease activity"/>
    <property type="evidence" value="ECO:0007669"/>
    <property type="project" value="UniProtKB-KW"/>
</dbReference>
<feature type="non-terminal residue" evidence="11">
    <location>
        <position position="1"/>
    </location>
</feature>
<dbReference type="InterPro" id="IPR036397">
    <property type="entry name" value="RNaseH_sf"/>
</dbReference>
<dbReference type="InterPro" id="IPR012337">
    <property type="entry name" value="RNaseH-like_sf"/>
</dbReference>
<keyword evidence="1" id="KW-0540">Nuclease</keyword>
<keyword evidence="8" id="KW-0548">Nucleotidyltransferase</keyword>
<dbReference type="GO" id="GO:0003676">
    <property type="term" value="F:nucleic acid binding"/>
    <property type="evidence" value="ECO:0007669"/>
    <property type="project" value="InterPro"/>
</dbReference>
<gene>
    <name evidence="11" type="primary">POLX_74</name>
    <name evidence="11" type="ORF">CM83_103905</name>
</gene>
<evidence type="ECO:0000256" key="5">
    <source>
        <dbReference type="ARBA" id="ARBA00022842"/>
    </source>
</evidence>
<protein>
    <submittedName>
        <fullName evidence="11">Retrovirus-related Pol polyprotein from transposon TNT 1-94</fullName>
    </submittedName>
</protein>